<dbReference type="PANTHER" id="PTHR23065:SF7">
    <property type="entry name" value="NOSTRIN, ISOFORM H"/>
    <property type="match status" value="1"/>
</dbReference>
<accession>A0A6L2PGE6</accession>
<name>A0A6L2PGE6_COPFO</name>
<dbReference type="AlphaFoldDB" id="A0A6L2PGE6"/>
<keyword evidence="2" id="KW-0963">Cytoplasm</keyword>
<comment type="subcellular location">
    <subcellularLocation>
        <location evidence="1">Cytoplasm</location>
        <location evidence="1">Cytoskeleton</location>
    </subcellularLocation>
</comment>
<evidence type="ECO:0000256" key="5">
    <source>
        <dbReference type="ARBA" id="ARBA00023212"/>
    </source>
</evidence>
<dbReference type="FunCoup" id="A0A6L2PGE6">
    <property type="interactions" value="30"/>
</dbReference>
<dbReference type="PANTHER" id="PTHR23065">
    <property type="entry name" value="PROLINE-SERINE-THREONINE PHOSPHATASE INTERACTING PROTEIN 1"/>
    <property type="match status" value="1"/>
</dbReference>
<feature type="non-terminal residue" evidence="10">
    <location>
        <position position="1"/>
    </location>
</feature>
<comment type="caution">
    <text evidence="10">The sequence shown here is derived from an EMBL/GenBank/DDBJ whole genome shotgun (WGS) entry which is preliminary data.</text>
</comment>
<dbReference type="InParanoid" id="A0A6L2PGE6"/>
<evidence type="ECO:0000313" key="10">
    <source>
        <dbReference type="EMBL" id="GFG29488.1"/>
    </source>
</evidence>
<evidence type="ECO:0000256" key="6">
    <source>
        <dbReference type="PROSITE-ProRule" id="PRU01077"/>
    </source>
</evidence>
<gene>
    <name evidence="10" type="ORF">Cfor_05049</name>
</gene>
<sequence>DVSTPTLSLSSPDCNMPSSKVSSAANPSSDELSPDCAISQCQDTPTASTVVNPSTVTVIDHPGTVCHDWETITDYSEYYDLTPVGPKRQQANSDYEEMQQGQRGRRAVLMRDRRRGLGTMRTRIRRAWRAVRGWLGEERIRIGDVIQRHAQAQAVRQGGDIHQQAEEEDTKIVVLRRRECGSSRPTSRAGLRRSRHFPEGQNGFEELRRYIKQGGDFCKDLSSILQERSEAETQYAKSLSKLSGKLLKASKDSVGTVNQAWQRAGAQMEAQSEIHRAFATALSEEVVKPLRQLVETQHRMRKSVEVAVDKTGKSLCEWRSAESKSKKQSFLCARENEKLQDAMLDVRLGRASSTTHLHLTGTGQQQAGKDKENAKLEAKRRKAEEAVKKADVEYYTFSMRAERARLEWETAVIRGSHCFQALEEERLQQLKDLAACYLHHLQEMGPKLVQGVERLREPVESCDVARDIQTVVSIKGTGQPIPEQLLPDFYAEHITLAMNRDRRRQALVKLLQLIRQDLDRERRGKQGVENLARALQQTPTFGTEDSQQNVTEKLHHMRSMLTYLEAMRYKVQSALAELDGRARGGHPLAAHIQVTRDRQGLQQSVLKVPPWVREESLDRLVGDSPDWTDRGTADDRLCSDEFSSQGSEKDYQSSVLTQCPVISECAGAPVMDASPSIGRCQALYEYTAKLYDELNLQPGM</sequence>
<dbReference type="Pfam" id="PF25610">
    <property type="entry name" value="HR1_TOCA"/>
    <property type="match status" value="1"/>
</dbReference>
<keyword evidence="11" id="KW-1185">Reference proteome</keyword>
<organism evidence="10 11">
    <name type="scientific">Coptotermes formosanus</name>
    <name type="common">Formosan subterranean termite</name>
    <dbReference type="NCBI Taxonomy" id="36987"/>
    <lineage>
        <taxon>Eukaryota</taxon>
        <taxon>Metazoa</taxon>
        <taxon>Ecdysozoa</taxon>
        <taxon>Arthropoda</taxon>
        <taxon>Hexapoda</taxon>
        <taxon>Insecta</taxon>
        <taxon>Pterygota</taxon>
        <taxon>Neoptera</taxon>
        <taxon>Polyneoptera</taxon>
        <taxon>Dictyoptera</taxon>
        <taxon>Blattodea</taxon>
        <taxon>Blattoidea</taxon>
        <taxon>Termitoidae</taxon>
        <taxon>Rhinotermitidae</taxon>
        <taxon>Coptotermes</taxon>
    </lineage>
</organism>
<dbReference type="OrthoDB" id="28357at2759"/>
<dbReference type="EMBL" id="BLKM01000149">
    <property type="protein sequence ID" value="GFG29488.1"/>
    <property type="molecule type" value="Genomic_DNA"/>
</dbReference>
<evidence type="ECO:0000256" key="8">
    <source>
        <dbReference type="SAM" id="MobiDB-lite"/>
    </source>
</evidence>
<dbReference type="InterPro" id="IPR027267">
    <property type="entry name" value="AH/BAR_dom_sf"/>
</dbReference>
<dbReference type="GO" id="GO:0005737">
    <property type="term" value="C:cytoplasm"/>
    <property type="evidence" value="ECO:0007669"/>
    <property type="project" value="TreeGrafter"/>
</dbReference>
<feature type="compositionally biased region" description="Low complexity" evidence="8">
    <location>
        <begin position="17"/>
        <end position="29"/>
    </location>
</feature>
<dbReference type="InterPro" id="IPR001060">
    <property type="entry name" value="FCH_dom"/>
</dbReference>
<reference evidence="11" key="1">
    <citation type="submission" date="2020-01" db="EMBL/GenBank/DDBJ databases">
        <title>Draft genome sequence of the Termite Coptotermes fromosanus.</title>
        <authorList>
            <person name="Itakura S."/>
            <person name="Yosikawa Y."/>
            <person name="Umezawa K."/>
        </authorList>
    </citation>
    <scope>NUCLEOTIDE SEQUENCE [LARGE SCALE GENOMIC DNA]</scope>
</reference>
<dbReference type="CDD" id="cd07658">
    <property type="entry name" value="F-BAR_NOSTRIN"/>
    <property type="match status" value="1"/>
</dbReference>
<evidence type="ECO:0000256" key="1">
    <source>
        <dbReference type="ARBA" id="ARBA00004245"/>
    </source>
</evidence>
<proteinExistence type="predicted"/>
<keyword evidence="5" id="KW-0206">Cytoskeleton</keyword>
<keyword evidence="3" id="KW-0597">Phosphoprotein</keyword>
<feature type="domain" description="F-BAR" evidence="9">
    <location>
        <begin position="185"/>
        <end position="467"/>
    </location>
</feature>
<feature type="coiled-coil region" evidence="7">
    <location>
        <begin position="366"/>
        <end position="393"/>
    </location>
</feature>
<keyword evidence="4 6" id="KW-0175">Coiled coil</keyword>
<evidence type="ECO:0000313" key="11">
    <source>
        <dbReference type="Proteomes" id="UP000502823"/>
    </source>
</evidence>
<dbReference type="InterPro" id="IPR057870">
    <property type="entry name" value="HR1_TOCA"/>
</dbReference>
<protein>
    <recommendedName>
        <fullName evidence="9">F-BAR domain-containing protein</fullName>
    </recommendedName>
</protein>
<evidence type="ECO:0000256" key="7">
    <source>
        <dbReference type="SAM" id="Coils"/>
    </source>
</evidence>
<evidence type="ECO:0000256" key="4">
    <source>
        <dbReference type="ARBA" id="ARBA00023054"/>
    </source>
</evidence>
<dbReference type="Gene3D" id="1.20.1270.60">
    <property type="entry name" value="Arfaptin homology (AH) domain/BAR domain"/>
    <property type="match status" value="1"/>
</dbReference>
<dbReference type="Pfam" id="PF00611">
    <property type="entry name" value="FCH"/>
    <property type="match status" value="1"/>
</dbReference>
<dbReference type="Pfam" id="PF22699">
    <property type="entry name" value="GMIP-like_FCH"/>
    <property type="match status" value="1"/>
</dbReference>
<dbReference type="InterPro" id="IPR054713">
    <property type="entry name" value="GMIP/FCHO2-like_FCH"/>
</dbReference>
<dbReference type="InterPro" id="IPR031160">
    <property type="entry name" value="F_BAR_dom"/>
</dbReference>
<dbReference type="GO" id="GO:0005886">
    <property type="term" value="C:plasma membrane"/>
    <property type="evidence" value="ECO:0007669"/>
    <property type="project" value="TreeGrafter"/>
</dbReference>
<dbReference type="PROSITE" id="PS51741">
    <property type="entry name" value="F_BAR"/>
    <property type="match status" value="1"/>
</dbReference>
<dbReference type="Gene3D" id="6.10.140.470">
    <property type="match status" value="1"/>
</dbReference>
<evidence type="ECO:0000256" key="3">
    <source>
        <dbReference type="ARBA" id="ARBA00022553"/>
    </source>
</evidence>
<dbReference type="GO" id="GO:0043226">
    <property type="term" value="C:organelle"/>
    <property type="evidence" value="ECO:0007669"/>
    <property type="project" value="UniProtKB-ARBA"/>
</dbReference>
<evidence type="ECO:0000259" key="9">
    <source>
        <dbReference type="PROSITE" id="PS51741"/>
    </source>
</evidence>
<evidence type="ECO:0000256" key="2">
    <source>
        <dbReference type="ARBA" id="ARBA00022490"/>
    </source>
</evidence>
<dbReference type="SMART" id="SM00055">
    <property type="entry name" value="FCH"/>
    <property type="match status" value="1"/>
</dbReference>
<dbReference type="SUPFAM" id="SSF103657">
    <property type="entry name" value="BAR/IMD domain-like"/>
    <property type="match status" value="1"/>
</dbReference>
<feature type="compositionally biased region" description="Polar residues" evidence="8">
    <location>
        <begin position="1"/>
        <end position="13"/>
    </location>
</feature>
<feature type="region of interest" description="Disordered" evidence="8">
    <location>
        <begin position="84"/>
        <end position="106"/>
    </location>
</feature>
<dbReference type="Proteomes" id="UP000502823">
    <property type="component" value="Unassembled WGS sequence"/>
</dbReference>
<feature type="region of interest" description="Disordered" evidence="8">
    <location>
        <begin position="1"/>
        <end position="36"/>
    </location>
</feature>